<dbReference type="InterPro" id="IPR012338">
    <property type="entry name" value="Beta-lactam/transpept-like"/>
</dbReference>
<evidence type="ECO:0000256" key="3">
    <source>
        <dbReference type="SAM" id="SignalP"/>
    </source>
</evidence>
<feature type="region of interest" description="Disordered" evidence="1">
    <location>
        <begin position="31"/>
        <end position="50"/>
    </location>
</feature>
<dbReference type="GO" id="GO:0016787">
    <property type="term" value="F:hydrolase activity"/>
    <property type="evidence" value="ECO:0007669"/>
    <property type="project" value="UniProtKB-KW"/>
</dbReference>
<feature type="chain" id="PRO_5047216116" evidence="3">
    <location>
        <begin position="29"/>
        <end position="657"/>
    </location>
</feature>
<evidence type="ECO:0000259" key="4">
    <source>
        <dbReference type="Pfam" id="PF00144"/>
    </source>
</evidence>
<dbReference type="PANTHER" id="PTHR46825">
    <property type="entry name" value="D-ALANYL-D-ALANINE-CARBOXYPEPTIDASE/ENDOPEPTIDASE AMPH"/>
    <property type="match status" value="1"/>
</dbReference>
<feature type="transmembrane region" description="Helical" evidence="2">
    <location>
        <begin position="596"/>
        <end position="620"/>
    </location>
</feature>
<evidence type="ECO:0000256" key="1">
    <source>
        <dbReference type="SAM" id="MobiDB-lite"/>
    </source>
</evidence>
<dbReference type="RefSeq" id="WP_270687967.1">
    <property type="nucleotide sequence ID" value="NZ_JAQFWQ010000069.1"/>
</dbReference>
<feature type="signal peptide" evidence="3">
    <location>
        <begin position="1"/>
        <end position="28"/>
    </location>
</feature>
<keyword evidence="3" id="KW-0732">Signal</keyword>
<dbReference type="InterPro" id="IPR050491">
    <property type="entry name" value="AmpC-like"/>
</dbReference>
<gene>
    <name evidence="5" type="ORF">O4J56_21055</name>
</gene>
<dbReference type="EMBL" id="JAQFWQ010000069">
    <property type="protein sequence ID" value="MDA2813149.1"/>
    <property type="molecule type" value="Genomic_DNA"/>
</dbReference>
<protein>
    <submittedName>
        <fullName evidence="5">Serine hydrolase</fullName>
    </submittedName>
</protein>
<comment type="caution">
    <text evidence="5">The sequence shown here is derived from an EMBL/GenBank/DDBJ whole genome shotgun (WGS) entry which is preliminary data.</text>
</comment>
<dbReference type="PANTHER" id="PTHR46825:SF9">
    <property type="entry name" value="BETA-LACTAMASE-RELATED DOMAIN-CONTAINING PROTEIN"/>
    <property type="match status" value="1"/>
</dbReference>
<feature type="transmembrane region" description="Helical" evidence="2">
    <location>
        <begin position="632"/>
        <end position="654"/>
    </location>
</feature>
<evidence type="ECO:0000256" key="2">
    <source>
        <dbReference type="SAM" id="Phobius"/>
    </source>
</evidence>
<feature type="transmembrane region" description="Helical" evidence="2">
    <location>
        <begin position="558"/>
        <end position="584"/>
    </location>
</feature>
<dbReference type="Pfam" id="PF00144">
    <property type="entry name" value="Beta-lactamase"/>
    <property type="match status" value="1"/>
</dbReference>
<feature type="domain" description="Beta-lactamase-related" evidence="4">
    <location>
        <begin position="59"/>
        <end position="382"/>
    </location>
</feature>
<evidence type="ECO:0000313" key="6">
    <source>
        <dbReference type="Proteomes" id="UP001527866"/>
    </source>
</evidence>
<sequence>MSFPTTAPAAAALALAIPAAITLAPVDAAPAAASTTPSTGPTAASADGAPDAEAVRAFLDERVPALMDEYDVPGVGVSVVGDGEMLVADGYGAVDLETGAPVDPDRTAFPTASIAKSFIGAALVSLAEEGEVDLDADVNTYLPEEERLPDDPRGPVTVHNLLTHTAGFAEQLDGMEAPSEADLLPLDRYVAEYRPDRIAPPGGYTAYSNYGYAMAGRIIEEVTGEPYGDHIGRTLFEPLGMDHTAFGDPDSLGERLEIPAVYGSGDGGREPLQHEHINPSPAGGAFTTPADMGVFMLELLRERPAGRDVLADGAVRTMLDRQAANDERLTGSGYGAWEVRADGPRVVGHGGDGSGLHTQYAIVPEDGAGIYVAANGDGTGEGMFTLRDDLVREYLEEFHGAAPRDGGGAGAAEGGLERYSGTYSMTRIPPREPVLAFYSALQTRVRAGDDLLVTSDLMTGTTEWTPVGDGVFRSEEGRELVFIEKDGEVVAAGYDHAPMAALERVPWYRDALIQGTAAAVALVLALSALAWPVAAGVRLLRGRRAAAEAPPMAVSARLAALLAGVLSAALVAGSGITLAVHGFGPGTPLFPPYPPLLLAPMTVALPLTAVAAVLAVPAWVRGWWGTAARVHYTLVAAGLALLSALALAYGLVVLPGV</sequence>
<keyword evidence="2" id="KW-0812">Transmembrane</keyword>
<dbReference type="InterPro" id="IPR001466">
    <property type="entry name" value="Beta-lactam-related"/>
</dbReference>
<keyword evidence="5" id="KW-0378">Hydrolase</keyword>
<evidence type="ECO:0000313" key="5">
    <source>
        <dbReference type="EMBL" id="MDA2813149.1"/>
    </source>
</evidence>
<proteinExistence type="predicted"/>
<dbReference type="Proteomes" id="UP001527866">
    <property type="component" value="Unassembled WGS sequence"/>
</dbReference>
<feature type="transmembrane region" description="Helical" evidence="2">
    <location>
        <begin position="512"/>
        <end position="537"/>
    </location>
</feature>
<keyword evidence="2" id="KW-1133">Transmembrane helix</keyword>
<organism evidence="5 6">
    <name type="scientific">Nocardiopsis endophytica</name>
    <dbReference type="NCBI Taxonomy" id="3018445"/>
    <lineage>
        <taxon>Bacteria</taxon>
        <taxon>Bacillati</taxon>
        <taxon>Actinomycetota</taxon>
        <taxon>Actinomycetes</taxon>
        <taxon>Streptosporangiales</taxon>
        <taxon>Nocardiopsidaceae</taxon>
        <taxon>Nocardiopsis</taxon>
    </lineage>
</organism>
<dbReference type="Gene3D" id="3.40.710.10">
    <property type="entry name" value="DD-peptidase/beta-lactamase superfamily"/>
    <property type="match status" value="1"/>
</dbReference>
<name>A0ABT4U869_9ACTN</name>
<keyword evidence="2" id="KW-0472">Membrane</keyword>
<keyword evidence="6" id="KW-1185">Reference proteome</keyword>
<accession>A0ABT4U869</accession>
<dbReference type="SUPFAM" id="SSF56601">
    <property type="entry name" value="beta-lactamase/transpeptidase-like"/>
    <property type="match status" value="1"/>
</dbReference>
<reference evidence="5 6" key="1">
    <citation type="submission" date="2023-01" db="EMBL/GenBank/DDBJ databases">
        <title>Draft genome sequence of Nocardiopsis sp. RSe5-2 isolated from halophytes.</title>
        <authorList>
            <person name="Duangmal K."/>
            <person name="Chantavorakit T."/>
        </authorList>
    </citation>
    <scope>NUCLEOTIDE SEQUENCE [LARGE SCALE GENOMIC DNA]</scope>
    <source>
        <strain evidence="5 6">RSe5-2</strain>
    </source>
</reference>